<evidence type="ECO:0000256" key="1">
    <source>
        <dbReference type="SAM" id="Phobius"/>
    </source>
</evidence>
<protein>
    <submittedName>
        <fullName evidence="4">MgtC/SapB family protein</fullName>
    </submittedName>
</protein>
<feature type="domain" description="MgtC/SapB/SrpB/YhiD N-terminal" evidence="2">
    <location>
        <begin position="19"/>
        <end position="143"/>
    </location>
</feature>
<feature type="transmembrane region" description="Helical" evidence="1">
    <location>
        <begin position="47"/>
        <end position="66"/>
    </location>
</feature>
<dbReference type="InterPro" id="IPR049177">
    <property type="entry name" value="MgtC_SapB_SrpB_YhiD_N"/>
</dbReference>
<name>A0ABT0SRX0_9GAMM</name>
<keyword evidence="1" id="KW-0812">Transmembrane</keyword>
<feature type="transmembrane region" description="Helical" evidence="1">
    <location>
        <begin position="103"/>
        <end position="136"/>
    </location>
</feature>
<feature type="transmembrane region" description="Helical" evidence="1">
    <location>
        <begin position="246"/>
        <end position="268"/>
    </location>
</feature>
<dbReference type="RefSeq" id="WP_250082284.1">
    <property type="nucleotide sequence ID" value="NZ_JAMJPJ010000018.1"/>
</dbReference>
<dbReference type="Pfam" id="PF02308">
    <property type="entry name" value="MgtC"/>
    <property type="match status" value="1"/>
</dbReference>
<feature type="transmembrane region" description="Helical" evidence="1">
    <location>
        <begin position="15"/>
        <end position="35"/>
    </location>
</feature>
<keyword evidence="1" id="KW-0472">Membrane</keyword>
<dbReference type="Pfam" id="PF13194">
    <property type="entry name" value="DUF4010"/>
    <property type="match status" value="1"/>
</dbReference>
<feature type="transmembrane region" description="Helical" evidence="1">
    <location>
        <begin position="274"/>
        <end position="296"/>
    </location>
</feature>
<dbReference type="PANTHER" id="PTHR39084:SF1">
    <property type="entry name" value="DUF4010 DOMAIN-CONTAINING PROTEIN"/>
    <property type="match status" value="1"/>
</dbReference>
<dbReference type="InterPro" id="IPR025105">
    <property type="entry name" value="DUF4010"/>
</dbReference>
<accession>A0ABT0SRX0</accession>
<comment type="caution">
    <text evidence="4">The sequence shown here is derived from an EMBL/GenBank/DDBJ whole genome shotgun (WGS) entry which is preliminary data.</text>
</comment>
<keyword evidence="1" id="KW-1133">Transmembrane helix</keyword>
<feature type="transmembrane region" description="Helical" evidence="1">
    <location>
        <begin position="404"/>
        <end position="428"/>
    </location>
</feature>
<reference evidence="4" key="1">
    <citation type="submission" date="2022-05" db="EMBL/GenBank/DDBJ databases">
        <title>Halomonas geminus sp. nov. and Halomonas llamarensis sp. nov. isolated from high-altitude salars of the Atacama Desert.</title>
        <authorList>
            <person name="Hintersatz C."/>
            <person name="Rojas L.A."/>
            <person name="Wei T.-S."/>
            <person name="Kutschke S."/>
            <person name="Lehmann F."/>
            <person name="Jain R."/>
            <person name="Pollmann K."/>
        </authorList>
    </citation>
    <scope>NUCLEOTIDE SEQUENCE</scope>
    <source>
        <strain evidence="4">ATCHA</strain>
    </source>
</reference>
<feature type="transmembrane region" description="Helical" evidence="1">
    <location>
        <begin position="185"/>
        <end position="207"/>
    </location>
</feature>
<organism evidence="4 5">
    <name type="scientific">Halomonas llamarensis</name>
    <dbReference type="NCBI Taxonomy" id="2945104"/>
    <lineage>
        <taxon>Bacteria</taxon>
        <taxon>Pseudomonadati</taxon>
        <taxon>Pseudomonadota</taxon>
        <taxon>Gammaproteobacteria</taxon>
        <taxon>Oceanospirillales</taxon>
        <taxon>Halomonadaceae</taxon>
        <taxon>Halomonas</taxon>
    </lineage>
</organism>
<keyword evidence="5" id="KW-1185">Reference proteome</keyword>
<feature type="transmembrane region" description="Helical" evidence="1">
    <location>
        <begin position="213"/>
        <end position="234"/>
    </location>
</feature>
<feature type="transmembrane region" description="Helical" evidence="1">
    <location>
        <begin position="373"/>
        <end position="392"/>
    </location>
</feature>
<feature type="domain" description="DUF4010" evidence="3">
    <location>
        <begin position="192"/>
        <end position="401"/>
    </location>
</feature>
<feature type="transmembrane region" description="Helical" evidence="1">
    <location>
        <begin position="317"/>
        <end position="337"/>
    </location>
</feature>
<evidence type="ECO:0000259" key="3">
    <source>
        <dbReference type="Pfam" id="PF13194"/>
    </source>
</evidence>
<evidence type="ECO:0000313" key="5">
    <source>
        <dbReference type="Proteomes" id="UP001165308"/>
    </source>
</evidence>
<proteinExistence type="predicted"/>
<dbReference type="PANTHER" id="PTHR39084">
    <property type="entry name" value="MEMBRANE PROTEIN-RELATED"/>
    <property type="match status" value="1"/>
</dbReference>
<dbReference type="EMBL" id="JAMJPJ010000018">
    <property type="protein sequence ID" value="MCL7930580.1"/>
    <property type="molecule type" value="Genomic_DNA"/>
</dbReference>
<evidence type="ECO:0000259" key="2">
    <source>
        <dbReference type="Pfam" id="PF02308"/>
    </source>
</evidence>
<sequence length="430" mass="45403">MMEQLTSEFITVNQSALHLALALLLGTLIGIERGWVAREKSAGSRVAGVRTHALVGLLGGVSGLLAETLTPWAFPLMFLAIALIALVGWREQMVRSGDVSITGLIGLLLAFSFGAMAVAVSPALATACAVVTAVILDNKREIHGLLDKLQSHELDAALKLLLISAVMLPLLPNEGMGPGGVLNPYALWWMVVMIATISFVGYFAIRVGGAEKGILFTGLFAGLSSSTALTLHYARQSRLDTALSPLLASGILIACGTMFPRILIYAAIVHPALIPPLILPVTLMALSLYLPALIIWHRQRQRSPIDSPKLNQNPLELRTALMFGALLTVIMLLGKWLREWLGDTGVYLLATVSGIADVDAITLSLTRMSQDSLSIASAVLGIIIAASVNNLVKGGMAASFGTRALGLRIALPMLASVTLGALSAWGVALL</sequence>
<evidence type="ECO:0000313" key="4">
    <source>
        <dbReference type="EMBL" id="MCL7930580.1"/>
    </source>
</evidence>
<gene>
    <name evidence="4" type="ORF">M8006_11450</name>
</gene>
<dbReference type="Proteomes" id="UP001165308">
    <property type="component" value="Unassembled WGS sequence"/>
</dbReference>
<feature type="transmembrane region" description="Helical" evidence="1">
    <location>
        <begin position="72"/>
        <end position="91"/>
    </location>
</feature>